<reference evidence="3" key="1">
    <citation type="submission" date="2023-10" db="EMBL/GenBank/DDBJ databases">
        <title>Genome assemblies of two species of porcelain crab, Petrolisthes cinctipes and Petrolisthes manimaculis (Anomura: Porcellanidae).</title>
        <authorList>
            <person name="Angst P."/>
        </authorList>
    </citation>
    <scope>NUCLEOTIDE SEQUENCE</scope>
    <source>
        <strain evidence="3">PB745_01</strain>
        <tissue evidence="3">Gill</tissue>
    </source>
</reference>
<dbReference type="PROSITE" id="PS51465">
    <property type="entry name" value="KAZAL_2"/>
    <property type="match status" value="1"/>
</dbReference>
<name>A0AAE1ENZ1_PETCI</name>
<dbReference type="InterPro" id="IPR036058">
    <property type="entry name" value="Kazal_dom_sf"/>
</dbReference>
<dbReference type="CDD" id="cd00104">
    <property type="entry name" value="KAZAL_FS"/>
    <property type="match status" value="1"/>
</dbReference>
<dbReference type="SMART" id="SM00280">
    <property type="entry name" value="KAZAL"/>
    <property type="match status" value="1"/>
</dbReference>
<dbReference type="SUPFAM" id="SSF100895">
    <property type="entry name" value="Kazal-type serine protease inhibitors"/>
    <property type="match status" value="1"/>
</dbReference>
<proteinExistence type="predicted"/>
<evidence type="ECO:0000313" key="4">
    <source>
        <dbReference type="Proteomes" id="UP001286313"/>
    </source>
</evidence>
<comment type="caution">
    <text evidence="3">The sequence shown here is derived from an EMBL/GenBank/DDBJ whole genome shotgun (WGS) entry which is preliminary data.</text>
</comment>
<dbReference type="Proteomes" id="UP001286313">
    <property type="component" value="Unassembled WGS sequence"/>
</dbReference>
<keyword evidence="4" id="KW-1185">Reference proteome</keyword>
<sequence length="86" mass="9355">MARILTLVVVVMVILVASVAAMDSRKAGPNHCNDLCTDDYTPVCGTDCKTYSNECRLKVASCNNPTISLCYRDTCASDCPEMCQLQ</sequence>
<protein>
    <recommendedName>
        <fullName evidence="2">Kazal-like domain-containing protein</fullName>
    </recommendedName>
</protein>
<dbReference type="AlphaFoldDB" id="A0AAE1ENZ1"/>
<feature type="domain" description="Kazal-like" evidence="2">
    <location>
        <begin position="26"/>
        <end position="77"/>
    </location>
</feature>
<evidence type="ECO:0000259" key="2">
    <source>
        <dbReference type="PROSITE" id="PS51465"/>
    </source>
</evidence>
<feature type="signal peptide" evidence="1">
    <location>
        <begin position="1"/>
        <end position="21"/>
    </location>
</feature>
<evidence type="ECO:0000256" key="1">
    <source>
        <dbReference type="SAM" id="SignalP"/>
    </source>
</evidence>
<dbReference type="Pfam" id="PF07648">
    <property type="entry name" value="Kazal_2"/>
    <property type="match status" value="1"/>
</dbReference>
<dbReference type="EMBL" id="JAWQEG010005551">
    <property type="protein sequence ID" value="KAK3857655.1"/>
    <property type="molecule type" value="Genomic_DNA"/>
</dbReference>
<accession>A0AAE1ENZ1</accession>
<dbReference type="InterPro" id="IPR002350">
    <property type="entry name" value="Kazal_dom"/>
</dbReference>
<feature type="chain" id="PRO_5042031907" description="Kazal-like domain-containing protein" evidence="1">
    <location>
        <begin position="22"/>
        <end position="86"/>
    </location>
</feature>
<gene>
    <name evidence="3" type="ORF">Pcinc_036108</name>
</gene>
<organism evidence="3 4">
    <name type="scientific">Petrolisthes cinctipes</name>
    <name type="common">Flat porcelain crab</name>
    <dbReference type="NCBI Taxonomy" id="88211"/>
    <lineage>
        <taxon>Eukaryota</taxon>
        <taxon>Metazoa</taxon>
        <taxon>Ecdysozoa</taxon>
        <taxon>Arthropoda</taxon>
        <taxon>Crustacea</taxon>
        <taxon>Multicrustacea</taxon>
        <taxon>Malacostraca</taxon>
        <taxon>Eumalacostraca</taxon>
        <taxon>Eucarida</taxon>
        <taxon>Decapoda</taxon>
        <taxon>Pleocyemata</taxon>
        <taxon>Anomura</taxon>
        <taxon>Galatheoidea</taxon>
        <taxon>Porcellanidae</taxon>
        <taxon>Petrolisthes</taxon>
    </lineage>
</organism>
<dbReference type="Gene3D" id="3.30.60.30">
    <property type="match status" value="1"/>
</dbReference>
<keyword evidence="1" id="KW-0732">Signal</keyword>
<evidence type="ECO:0000313" key="3">
    <source>
        <dbReference type="EMBL" id="KAK3857655.1"/>
    </source>
</evidence>